<reference evidence="10" key="1">
    <citation type="journal article" date="2017" name="Environ. Microbiol. Rep.">
        <title>Genetic Diversity of Marine Anaerobic Ammonium-Oxidizing Bacteria as Revealed by Genomic and Proteomic Analyses of 'Candidatus Scalindua japonica'.</title>
        <authorList>
            <person name="Oshiki M."/>
            <person name="Mizuto K."/>
            <person name="Kimura Z."/>
            <person name="Kindaichi T."/>
            <person name="Satoh H."/>
            <person name="Okabe S."/>
        </authorList>
    </citation>
    <scope>NUCLEOTIDE SEQUENCE [LARGE SCALE GENOMIC DNA]</scope>
    <source>
        <strain evidence="10">husup-a2</strain>
    </source>
</reference>
<organism evidence="9 10">
    <name type="scientific">Candidatus Scalindua japonica</name>
    <dbReference type="NCBI Taxonomy" id="1284222"/>
    <lineage>
        <taxon>Bacteria</taxon>
        <taxon>Pseudomonadati</taxon>
        <taxon>Planctomycetota</taxon>
        <taxon>Candidatus Brocadiia</taxon>
        <taxon>Candidatus Brocadiales</taxon>
        <taxon>Candidatus Scalinduaceae</taxon>
        <taxon>Candidatus Scalindua</taxon>
    </lineage>
</organism>
<evidence type="ECO:0000256" key="4">
    <source>
        <dbReference type="ARBA" id="ARBA00022692"/>
    </source>
</evidence>
<dbReference type="GO" id="GO:0005886">
    <property type="term" value="C:plasma membrane"/>
    <property type="evidence" value="ECO:0007669"/>
    <property type="project" value="UniProtKB-SubCell"/>
</dbReference>
<keyword evidence="10" id="KW-1185">Reference proteome</keyword>
<comment type="caution">
    <text evidence="9">The sequence shown here is derived from an EMBL/GenBank/DDBJ whole genome shotgun (WGS) entry which is preliminary data.</text>
</comment>
<sequence length="145" mass="16677">MKINLNLRRKGPRIEMLPLIDIVFLLLVFFIYAMLSMVVHRGFKVDLPQATTAEIDKEDYASITVDKNNRILLNKEEILIENLSEEVNTNIKKGIKIFINGDKEADLGVVINVLDTLRRDEIKEVYFETEPFEQKPLNNSGIPGF</sequence>
<accession>A0A286U387</accession>
<keyword evidence="4 7" id="KW-0812">Transmembrane</keyword>
<comment type="subcellular location">
    <subcellularLocation>
        <location evidence="1">Cell membrane</location>
        <topology evidence="1">Single-pass membrane protein</topology>
    </subcellularLocation>
    <subcellularLocation>
        <location evidence="7">Cell membrane</location>
        <topology evidence="7">Single-pass type II membrane protein</topology>
    </subcellularLocation>
</comment>
<dbReference type="AlphaFoldDB" id="A0A286U387"/>
<dbReference type="Proteomes" id="UP000218542">
    <property type="component" value="Unassembled WGS sequence"/>
</dbReference>
<evidence type="ECO:0000256" key="7">
    <source>
        <dbReference type="RuleBase" id="RU003879"/>
    </source>
</evidence>
<dbReference type="EMBL" id="BAOS01000035">
    <property type="protein sequence ID" value="GAX62603.1"/>
    <property type="molecule type" value="Genomic_DNA"/>
</dbReference>
<evidence type="ECO:0000256" key="2">
    <source>
        <dbReference type="ARBA" id="ARBA00005811"/>
    </source>
</evidence>
<keyword evidence="7" id="KW-0653">Protein transport</keyword>
<dbReference type="OrthoDB" id="9793581at2"/>
<evidence type="ECO:0000256" key="1">
    <source>
        <dbReference type="ARBA" id="ARBA00004162"/>
    </source>
</evidence>
<dbReference type="Gene3D" id="3.30.420.270">
    <property type="match status" value="1"/>
</dbReference>
<name>A0A286U387_9BACT</name>
<evidence type="ECO:0000313" key="9">
    <source>
        <dbReference type="EMBL" id="GAX62603.1"/>
    </source>
</evidence>
<proteinExistence type="inferred from homology"/>
<dbReference type="GO" id="GO:0022857">
    <property type="term" value="F:transmembrane transporter activity"/>
    <property type="evidence" value="ECO:0007669"/>
    <property type="project" value="InterPro"/>
</dbReference>
<evidence type="ECO:0000256" key="8">
    <source>
        <dbReference type="SAM" id="Phobius"/>
    </source>
</evidence>
<evidence type="ECO:0000313" key="10">
    <source>
        <dbReference type="Proteomes" id="UP000218542"/>
    </source>
</evidence>
<comment type="similarity">
    <text evidence="2 7">Belongs to the ExbD/TolR family.</text>
</comment>
<dbReference type="InterPro" id="IPR003400">
    <property type="entry name" value="ExbD"/>
</dbReference>
<protein>
    <submittedName>
        <fullName evidence="9">ExbD/TolR family protein</fullName>
    </submittedName>
</protein>
<gene>
    <name evidence="9" type="ORF">SCALIN_C35_0042</name>
</gene>
<dbReference type="Pfam" id="PF02472">
    <property type="entry name" value="ExbD"/>
    <property type="match status" value="1"/>
</dbReference>
<evidence type="ECO:0000256" key="3">
    <source>
        <dbReference type="ARBA" id="ARBA00022475"/>
    </source>
</evidence>
<feature type="transmembrane region" description="Helical" evidence="8">
    <location>
        <begin position="20"/>
        <end position="39"/>
    </location>
</feature>
<keyword evidence="5 8" id="KW-1133">Transmembrane helix</keyword>
<evidence type="ECO:0000256" key="6">
    <source>
        <dbReference type="ARBA" id="ARBA00023136"/>
    </source>
</evidence>
<dbReference type="GO" id="GO:0015031">
    <property type="term" value="P:protein transport"/>
    <property type="evidence" value="ECO:0007669"/>
    <property type="project" value="UniProtKB-KW"/>
</dbReference>
<keyword evidence="7" id="KW-0813">Transport</keyword>
<keyword evidence="3" id="KW-1003">Cell membrane</keyword>
<keyword evidence="6 8" id="KW-0472">Membrane</keyword>
<dbReference type="RefSeq" id="WP_096895987.1">
    <property type="nucleotide sequence ID" value="NZ_BAOS01000035.1"/>
</dbReference>
<evidence type="ECO:0000256" key="5">
    <source>
        <dbReference type="ARBA" id="ARBA00022989"/>
    </source>
</evidence>
<dbReference type="PANTHER" id="PTHR30558">
    <property type="entry name" value="EXBD MEMBRANE COMPONENT OF PMF-DRIVEN MACROMOLECULE IMPORT SYSTEM"/>
    <property type="match status" value="1"/>
</dbReference>